<dbReference type="InterPro" id="IPR012347">
    <property type="entry name" value="Ferritin-like"/>
</dbReference>
<protein>
    <submittedName>
        <fullName evidence="2">PA2169 family four-helix-bundle protein</fullName>
    </submittedName>
</protein>
<accession>A0A418NQA3</accession>
<proteinExistence type="predicted"/>
<comment type="caution">
    <text evidence="2">The sequence shown here is derived from an EMBL/GenBank/DDBJ whole genome shotgun (WGS) entry which is preliminary data.</text>
</comment>
<dbReference type="EMBL" id="QXFL01000006">
    <property type="protein sequence ID" value="RIV84630.1"/>
    <property type="molecule type" value="Genomic_DNA"/>
</dbReference>
<reference evidence="2 3" key="1">
    <citation type="submission" date="2018-08" db="EMBL/GenBank/DDBJ databases">
        <title>Erythrobacter zhengii sp.nov., a bacterium isolated from deep-sea sediment.</title>
        <authorList>
            <person name="Fang C."/>
            <person name="Wu Y.-H."/>
            <person name="Sun C."/>
            <person name="Wang H."/>
            <person name="Cheng H."/>
            <person name="Meng F.-X."/>
            <person name="Wang C.-S."/>
            <person name="Xu X.-W."/>
        </authorList>
    </citation>
    <scope>NUCLEOTIDE SEQUENCE [LARGE SCALE GENOMIC DNA]</scope>
    <source>
        <strain evidence="2 3">V18</strain>
    </source>
</reference>
<dbReference type="Pfam" id="PF09537">
    <property type="entry name" value="DUF2383"/>
    <property type="match status" value="1"/>
</dbReference>
<dbReference type="AlphaFoldDB" id="A0A418NQA3"/>
<name>A0A418NQA3_9SPHN</name>
<dbReference type="Proteomes" id="UP000286576">
    <property type="component" value="Unassembled WGS sequence"/>
</dbReference>
<sequence length="144" mass="16085">MSANSVLKTLTDTAFDSVEGYRQAAEKANNPQLKQALERRRVEREKTVSKLNAEIERQGGELVTKGTMTGSAHRTWMSIADAFENGDEAAAELVEEGEDYLKGKFKSALDDDDLDPQSRTVIQQCYAEISEGERFGDMIDKQFD</sequence>
<gene>
    <name evidence="2" type="ORF">D2V07_13705</name>
</gene>
<evidence type="ECO:0000313" key="2">
    <source>
        <dbReference type="EMBL" id="RIV84630.1"/>
    </source>
</evidence>
<dbReference type="InterPro" id="IPR011971">
    <property type="entry name" value="CHP02284"/>
</dbReference>
<feature type="domain" description="DUF2383" evidence="1">
    <location>
        <begin position="5"/>
        <end position="110"/>
    </location>
</feature>
<dbReference type="RefSeq" id="WP_119587520.1">
    <property type="nucleotide sequence ID" value="NZ_CAWODQ010000026.1"/>
</dbReference>
<evidence type="ECO:0000313" key="3">
    <source>
        <dbReference type="Proteomes" id="UP000286576"/>
    </source>
</evidence>
<keyword evidence="3" id="KW-1185">Reference proteome</keyword>
<dbReference type="OrthoDB" id="7265085at2"/>
<evidence type="ECO:0000259" key="1">
    <source>
        <dbReference type="Pfam" id="PF09537"/>
    </source>
</evidence>
<dbReference type="NCBIfam" id="TIGR02284">
    <property type="entry name" value="PA2169 family four-helix-bundle protein"/>
    <property type="match status" value="1"/>
</dbReference>
<dbReference type="InterPro" id="IPR019052">
    <property type="entry name" value="DUF2383"/>
</dbReference>
<organism evidence="2 3">
    <name type="scientific">Aurantiacibacter zhengii</name>
    <dbReference type="NCBI Taxonomy" id="2307003"/>
    <lineage>
        <taxon>Bacteria</taxon>
        <taxon>Pseudomonadati</taxon>
        <taxon>Pseudomonadota</taxon>
        <taxon>Alphaproteobacteria</taxon>
        <taxon>Sphingomonadales</taxon>
        <taxon>Erythrobacteraceae</taxon>
        <taxon>Aurantiacibacter</taxon>
    </lineage>
</organism>
<dbReference type="Gene3D" id="1.20.1260.10">
    <property type="match status" value="1"/>
</dbReference>